<evidence type="ECO:0000256" key="4">
    <source>
        <dbReference type="ARBA" id="ARBA00022729"/>
    </source>
</evidence>
<gene>
    <name evidence="7" type="ORF">C7450_11959</name>
</gene>
<dbReference type="AlphaFoldDB" id="A0A2V3TS81"/>
<proteinExistence type="inferred from homology"/>
<keyword evidence="4 6" id="KW-0732">Signal</keyword>
<reference evidence="7 8" key="1">
    <citation type="submission" date="2018-05" db="EMBL/GenBank/DDBJ databases">
        <title>Genomic Encyclopedia of Type Strains, Phase IV (KMG-IV): sequencing the most valuable type-strain genomes for metagenomic binning, comparative biology and taxonomic classification.</title>
        <authorList>
            <person name="Goeker M."/>
        </authorList>
    </citation>
    <scope>NUCLEOTIDE SEQUENCE [LARGE SCALE GENOMIC DNA]</scope>
    <source>
        <strain evidence="7 8">DSM 6462</strain>
    </source>
</reference>
<comment type="similarity">
    <text evidence="2">Belongs to the bacterial solute-binding protein 1 family.</text>
</comment>
<dbReference type="GO" id="GO:0030288">
    <property type="term" value="C:outer membrane-bounded periplasmic space"/>
    <property type="evidence" value="ECO:0007669"/>
    <property type="project" value="TreeGrafter"/>
</dbReference>
<evidence type="ECO:0000256" key="6">
    <source>
        <dbReference type="SAM" id="SignalP"/>
    </source>
</evidence>
<keyword evidence="3" id="KW-0813">Transport</keyword>
<feature type="chain" id="PRO_5015951158" evidence="6">
    <location>
        <begin position="23"/>
        <end position="357"/>
    </location>
</feature>
<feature type="signal peptide" evidence="6">
    <location>
        <begin position="1"/>
        <end position="22"/>
    </location>
</feature>
<keyword evidence="5" id="KW-0574">Periplasm</keyword>
<evidence type="ECO:0000256" key="1">
    <source>
        <dbReference type="ARBA" id="ARBA00004418"/>
    </source>
</evidence>
<comment type="subcellular location">
    <subcellularLocation>
        <location evidence="1">Periplasm</location>
    </subcellularLocation>
</comment>
<accession>A0A2V3TS81</accession>
<comment type="caution">
    <text evidence="7">The sequence shown here is derived from an EMBL/GenBank/DDBJ whole genome shotgun (WGS) entry which is preliminary data.</text>
</comment>
<evidence type="ECO:0000313" key="8">
    <source>
        <dbReference type="Proteomes" id="UP000248021"/>
    </source>
</evidence>
<keyword evidence="8" id="KW-1185">Reference proteome</keyword>
<dbReference type="InterPro" id="IPR006059">
    <property type="entry name" value="SBP"/>
</dbReference>
<protein>
    <submittedName>
        <fullName evidence="7">Putative spermidine/putrescine transport system substrate-binding protein</fullName>
    </submittedName>
</protein>
<dbReference type="Gene3D" id="3.40.190.10">
    <property type="entry name" value="Periplasmic binding protein-like II"/>
    <property type="match status" value="2"/>
</dbReference>
<dbReference type="SUPFAM" id="SSF53850">
    <property type="entry name" value="Periplasmic binding protein-like II"/>
    <property type="match status" value="1"/>
</dbReference>
<organism evidence="7 8">
    <name type="scientific">Chelatococcus asaccharovorans</name>
    <dbReference type="NCBI Taxonomy" id="28210"/>
    <lineage>
        <taxon>Bacteria</taxon>
        <taxon>Pseudomonadati</taxon>
        <taxon>Pseudomonadota</taxon>
        <taxon>Alphaproteobacteria</taxon>
        <taxon>Hyphomicrobiales</taxon>
        <taxon>Chelatococcaceae</taxon>
        <taxon>Chelatococcus</taxon>
    </lineage>
</organism>
<dbReference type="Proteomes" id="UP000248021">
    <property type="component" value="Unassembled WGS sequence"/>
</dbReference>
<dbReference type="EMBL" id="QJJK01000019">
    <property type="protein sequence ID" value="PXW51622.1"/>
    <property type="molecule type" value="Genomic_DNA"/>
</dbReference>
<name>A0A2V3TS81_9HYPH</name>
<sequence>MPIGTSRRTFLKVGGLAAGALAAPTFLRKAWAQQPFTVRVPGGYGDIWELAFFKPFEAATGIKATGVVSKDFPFNEFKISVETGAYRWSMAAGVTKDLYFRLREADLMDPIDVNSPDIADRPAENVMPDWLPYGLYCFTMAYRETSFPQGLESYRDMWNVAQFPGRRSLRKRAVDAIEMTARGIGIPAEDIYPTLKTPEGWDKVFAGLDEIRPHIAVWWESDPQMDQLIGSGDLDIFPISSHRAQKLKNDGAPVGISYTDGYFTTQGWAIPKGSPQGDVAREFIKFAAQPELEAEFMKSTLMGPMHPKAFDHLDADFARTLPTYPENLAKMREQNAQFWLEHGEAANTRFEEWILRG</sequence>
<dbReference type="PANTHER" id="PTHR30006:SF3">
    <property type="entry name" value="THIAMINE-BINDING PERIPLASMIC PROTEIN"/>
    <property type="match status" value="1"/>
</dbReference>
<dbReference type="PANTHER" id="PTHR30006">
    <property type="entry name" value="THIAMINE-BINDING PERIPLASMIC PROTEIN-RELATED"/>
    <property type="match status" value="1"/>
</dbReference>
<dbReference type="Pfam" id="PF13416">
    <property type="entry name" value="SBP_bac_8"/>
    <property type="match status" value="1"/>
</dbReference>
<evidence type="ECO:0000256" key="2">
    <source>
        <dbReference type="ARBA" id="ARBA00008520"/>
    </source>
</evidence>
<evidence type="ECO:0000256" key="3">
    <source>
        <dbReference type="ARBA" id="ARBA00022448"/>
    </source>
</evidence>
<evidence type="ECO:0000256" key="5">
    <source>
        <dbReference type="ARBA" id="ARBA00022764"/>
    </source>
</evidence>
<dbReference type="GO" id="GO:0030975">
    <property type="term" value="F:thiamine binding"/>
    <property type="evidence" value="ECO:0007669"/>
    <property type="project" value="TreeGrafter"/>
</dbReference>
<dbReference type="InterPro" id="IPR006311">
    <property type="entry name" value="TAT_signal"/>
</dbReference>
<evidence type="ECO:0000313" key="7">
    <source>
        <dbReference type="EMBL" id="PXW51622.1"/>
    </source>
</evidence>
<dbReference type="PROSITE" id="PS51318">
    <property type="entry name" value="TAT"/>
    <property type="match status" value="1"/>
</dbReference>
<dbReference type="GO" id="GO:0030976">
    <property type="term" value="F:thiamine pyrophosphate binding"/>
    <property type="evidence" value="ECO:0007669"/>
    <property type="project" value="TreeGrafter"/>
</dbReference>
<dbReference type="GO" id="GO:0015888">
    <property type="term" value="P:thiamine transport"/>
    <property type="evidence" value="ECO:0007669"/>
    <property type="project" value="TreeGrafter"/>
</dbReference>